<accession>A0A1Y5TBV2</accession>
<dbReference type="InParanoid" id="A0A1Y5TBV2"/>
<feature type="compositionally biased region" description="Low complexity" evidence="1">
    <location>
        <begin position="29"/>
        <end position="40"/>
    </location>
</feature>
<proteinExistence type="predicted"/>
<reference evidence="2 3" key="1">
    <citation type="submission" date="2017-03" db="EMBL/GenBank/DDBJ databases">
        <authorList>
            <person name="Afonso C.L."/>
            <person name="Miller P.J."/>
            <person name="Scott M.A."/>
            <person name="Spackman E."/>
            <person name="Goraichik I."/>
            <person name="Dimitrov K.M."/>
            <person name="Suarez D.L."/>
            <person name="Swayne D.E."/>
        </authorList>
    </citation>
    <scope>NUCLEOTIDE SEQUENCE [LARGE SCALE GENOMIC DNA]</scope>
    <source>
        <strain evidence="2 3">CECT 7691</strain>
    </source>
</reference>
<evidence type="ECO:0000256" key="1">
    <source>
        <dbReference type="SAM" id="MobiDB-lite"/>
    </source>
</evidence>
<dbReference type="Proteomes" id="UP000193200">
    <property type="component" value="Unassembled WGS sequence"/>
</dbReference>
<evidence type="ECO:0000313" key="2">
    <source>
        <dbReference type="EMBL" id="SLN60501.1"/>
    </source>
</evidence>
<evidence type="ECO:0000313" key="3">
    <source>
        <dbReference type="Proteomes" id="UP000193200"/>
    </source>
</evidence>
<gene>
    <name evidence="2" type="ORF">OCH7691_02663</name>
</gene>
<dbReference type="InterPro" id="IPR021735">
    <property type="entry name" value="DUF3306"/>
</dbReference>
<dbReference type="EMBL" id="FWFR01000002">
    <property type="protein sequence ID" value="SLN60501.1"/>
    <property type="molecule type" value="Genomic_DNA"/>
</dbReference>
<protein>
    <recommendedName>
        <fullName evidence="4">DUF3306 domain-containing protein</fullName>
    </recommendedName>
</protein>
<sequence>MPDETTVAVADPDVDELPGRAPGLLSGDAAAVPAPGVAAEEQARDDAALPDPEAMERDGDFTVFMKKDVPDAVRRLALRRLWRLDPVLANVDGLVDYGDDFTDAARVIPGMKTAYKVGRGFLKELTEDGEAAKTGPAEPAVIAANDGPATDEPSNDAPDVPETEATDGPPDGEEDGTPGAGMVGSAARSKGEDAG</sequence>
<feature type="compositionally biased region" description="Acidic residues" evidence="1">
    <location>
        <begin position="159"/>
        <end position="176"/>
    </location>
</feature>
<name>A0A1Y5TBV2_9PROT</name>
<organism evidence="2 3">
    <name type="scientific">Oceanibacterium hippocampi</name>
    <dbReference type="NCBI Taxonomy" id="745714"/>
    <lineage>
        <taxon>Bacteria</taxon>
        <taxon>Pseudomonadati</taxon>
        <taxon>Pseudomonadota</taxon>
        <taxon>Alphaproteobacteria</taxon>
        <taxon>Sneathiellales</taxon>
        <taxon>Sneathiellaceae</taxon>
        <taxon>Oceanibacterium</taxon>
    </lineage>
</organism>
<feature type="region of interest" description="Disordered" evidence="1">
    <location>
        <begin position="1"/>
        <end position="53"/>
    </location>
</feature>
<dbReference type="Pfam" id="PF11748">
    <property type="entry name" value="DUF3306"/>
    <property type="match status" value="1"/>
</dbReference>
<feature type="region of interest" description="Disordered" evidence="1">
    <location>
        <begin position="130"/>
        <end position="195"/>
    </location>
</feature>
<dbReference type="AlphaFoldDB" id="A0A1Y5TBV2"/>
<evidence type="ECO:0008006" key="4">
    <source>
        <dbReference type="Google" id="ProtNLM"/>
    </source>
</evidence>
<keyword evidence="3" id="KW-1185">Reference proteome</keyword>